<dbReference type="Proteomes" id="UP000000763">
    <property type="component" value="Chromosome 1"/>
</dbReference>
<name>C7IXC5_ORYSJ</name>
<dbReference type="KEGG" id="dosa:Os01g0787200"/>
<protein>
    <submittedName>
        <fullName evidence="2">Os01g0787200 protein</fullName>
    </submittedName>
</protein>
<proteinExistence type="predicted"/>
<gene>
    <name evidence="2" type="ordered locus">Os01g0787200</name>
</gene>
<evidence type="ECO:0000313" key="3">
    <source>
        <dbReference type="Proteomes" id="UP000000763"/>
    </source>
</evidence>
<reference evidence="2 3" key="1">
    <citation type="journal article" date="2005" name="Nature">
        <title>The map-based sequence of the rice genome.</title>
        <authorList>
            <consortium name="International rice genome sequencing project (IRGSP)"/>
            <person name="Matsumoto T."/>
            <person name="Wu J."/>
            <person name="Kanamori H."/>
            <person name="Katayose Y."/>
            <person name="Fujisawa M."/>
            <person name="Namiki N."/>
            <person name="Mizuno H."/>
            <person name="Yamamoto K."/>
            <person name="Antonio B.A."/>
            <person name="Baba T."/>
            <person name="Sakata K."/>
            <person name="Nagamura Y."/>
            <person name="Aoki H."/>
            <person name="Arikawa K."/>
            <person name="Arita K."/>
            <person name="Bito T."/>
            <person name="Chiden Y."/>
            <person name="Fujitsuka N."/>
            <person name="Fukunaka R."/>
            <person name="Hamada M."/>
            <person name="Harada C."/>
            <person name="Hayashi A."/>
            <person name="Hijishita S."/>
            <person name="Honda M."/>
            <person name="Hosokawa S."/>
            <person name="Ichikawa Y."/>
            <person name="Idonuma A."/>
            <person name="Iijima M."/>
            <person name="Ikeda M."/>
            <person name="Ikeno M."/>
            <person name="Ito K."/>
            <person name="Ito S."/>
            <person name="Ito T."/>
            <person name="Ito Y."/>
            <person name="Ito Y."/>
            <person name="Iwabuchi A."/>
            <person name="Kamiya K."/>
            <person name="Karasawa W."/>
            <person name="Kurita K."/>
            <person name="Katagiri S."/>
            <person name="Kikuta A."/>
            <person name="Kobayashi H."/>
            <person name="Kobayashi N."/>
            <person name="Machita K."/>
            <person name="Maehara T."/>
            <person name="Masukawa M."/>
            <person name="Mizubayashi T."/>
            <person name="Mukai Y."/>
            <person name="Nagasaki H."/>
            <person name="Nagata Y."/>
            <person name="Naito S."/>
            <person name="Nakashima M."/>
            <person name="Nakama Y."/>
            <person name="Nakamichi Y."/>
            <person name="Nakamura M."/>
            <person name="Meguro A."/>
            <person name="Negishi M."/>
            <person name="Ohta I."/>
            <person name="Ohta T."/>
            <person name="Okamoto M."/>
            <person name="Ono N."/>
            <person name="Saji S."/>
            <person name="Sakaguchi M."/>
            <person name="Sakai K."/>
            <person name="Shibata M."/>
            <person name="Shimokawa T."/>
            <person name="Song J."/>
            <person name="Takazaki Y."/>
            <person name="Terasawa K."/>
            <person name="Tsugane M."/>
            <person name="Tsuji K."/>
            <person name="Ueda S."/>
            <person name="Waki K."/>
            <person name="Yamagata H."/>
            <person name="Yamamoto M."/>
            <person name="Yamamoto S."/>
            <person name="Yamane H."/>
            <person name="Yoshiki S."/>
            <person name="Yoshihara R."/>
            <person name="Yukawa K."/>
            <person name="Zhong H."/>
            <person name="Yano M."/>
            <person name="Yuan Q."/>
            <person name="Ouyang S."/>
            <person name="Liu J."/>
            <person name="Jones K.M."/>
            <person name="Gansberger K."/>
            <person name="Moffat K."/>
            <person name="Hill J."/>
            <person name="Bera J."/>
            <person name="Fadrosh D."/>
            <person name="Jin S."/>
            <person name="Johri S."/>
            <person name="Kim M."/>
            <person name="Overton L."/>
            <person name="Reardon M."/>
            <person name="Tsitrin T."/>
            <person name="Vuong H."/>
            <person name="Weaver B."/>
            <person name="Ciecko A."/>
            <person name="Tallon L."/>
            <person name="Jackson J."/>
            <person name="Pai G."/>
            <person name="Aken S.V."/>
            <person name="Utterback T."/>
            <person name="Reidmuller S."/>
            <person name="Feldblyum T."/>
            <person name="Hsiao J."/>
            <person name="Zismann V."/>
            <person name="Iobst S."/>
            <person name="de Vazeille A.R."/>
            <person name="Buell C.R."/>
            <person name="Ying K."/>
            <person name="Li Y."/>
            <person name="Lu T."/>
            <person name="Huang Y."/>
            <person name="Zhao Q."/>
            <person name="Feng Q."/>
            <person name="Zhang L."/>
            <person name="Zhu J."/>
            <person name="Weng Q."/>
            <person name="Mu J."/>
            <person name="Lu Y."/>
            <person name="Fan D."/>
            <person name="Liu Y."/>
            <person name="Guan J."/>
            <person name="Zhang Y."/>
            <person name="Yu S."/>
            <person name="Liu X."/>
            <person name="Zhang Y."/>
            <person name="Hong G."/>
            <person name="Han B."/>
            <person name="Choisne N."/>
            <person name="Demange N."/>
            <person name="Orjeda G."/>
            <person name="Samain S."/>
            <person name="Cattolico L."/>
            <person name="Pelletier E."/>
            <person name="Couloux A."/>
            <person name="Segurens B."/>
            <person name="Wincker P."/>
            <person name="D'Hont A."/>
            <person name="Scarpelli C."/>
            <person name="Weissenbach J."/>
            <person name="Salanoubat M."/>
            <person name="Quetier F."/>
            <person name="Yu Y."/>
            <person name="Kim H.R."/>
            <person name="Rambo T."/>
            <person name="Currie J."/>
            <person name="Collura K."/>
            <person name="Luo M."/>
            <person name="Yang T."/>
            <person name="Ammiraju J.S.S."/>
            <person name="Engler F."/>
            <person name="Soderlund C."/>
            <person name="Wing R.A."/>
            <person name="Palmer L.E."/>
            <person name="de la Bastide M."/>
            <person name="Spiegel L."/>
            <person name="Nascimento L."/>
            <person name="Zutavern T."/>
            <person name="O'Shaughnessy A."/>
            <person name="Dike S."/>
            <person name="Dedhia N."/>
            <person name="Preston R."/>
            <person name="Balija V."/>
            <person name="McCombie W.R."/>
            <person name="Chow T."/>
            <person name="Chen H."/>
            <person name="Chung M."/>
            <person name="Chen C."/>
            <person name="Shaw J."/>
            <person name="Wu H."/>
            <person name="Hsiao K."/>
            <person name="Chao Y."/>
            <person name="Chu M."/>
            <person name="Cheng C."/>
            <person name="Hour A."/>
            <person name="Lee P."/>
            <person name="Lin S."/>
            <person name="Lin Y."/>
            <person name="Liou J."/>
            <person name="Liu S."/>
            <person name="Hsing Y."/>
            <person name="Raghuvanshi S."/>
            <person name="Mohanty A."/>
            <person name="Bharti A.K."/>
            <person name="Gaur A."/>
            <person name="Gupta V."/>
            <person name="Kumar D."/>
            <person name="Ravi V."/>
            <person name="Vij S."/>
            <person name="Kapur A."/>
            <person name="Khurana P."/>
            <person name="Khurana P."/>
            <person name="Khurana J.P."/>
            <person name="Tyagi A.K."/>
            <person name="Gaikwad K."/>
            <person name="Singh A."/>
            <person name="Dalal V."/>
            <person name="Srivastava S."/>
            <person name="Dixit A."/>
            <person name="Pal A.K."/>
            <person name="Ghazi I.A."/>
            <person name="Yadav M."/>
            <person name="Pandit A."/>
            <person name="Bhargava A."/>
            <person name="Sureshbabu K."/>
            <person name="Batra K."/>
            <person name="Sharma T.R."/>
            <person name="Mohapatra T."/>
            <person name="Singh N.K."/>
            <person name="Messing J."/>
            <person name="Nelson A.B."/>
            <person name="Fuks G."/>
            <person name="Kavchok S."/>
            <person name="Keizer G."/>
            <person name="Linton E."/>
            <person name="Llaca V."/>
            <person name="Song R."/>
            <person name="Tanyolac B."/>
            <person name="Young S."/>
            <person name="Ho-Il K."/>
            <person name="Hahn J.H."/>
            <person name="Sangsakoo G."/>
            <person name="Vanavichit A."/>
            <person name="de Mattos Luiz.A.T."/>
            <person name="Zimmer P.D."/>
            <person name="Malone G."/>
            <person name="Dellagostin O."/>
            <person name="de Oliveira A.C."/>
            <person name="Bevan M."/>
            <person name="Bancroft I."/>
            <person name="Minx P."/>
            <person name="Cordum H."/>
            <person name="Wilson R."/>
            <person name="Cheng Z."/>
            <person name="Jin W."/>
            <person name="Jiang J."/>
            <person name="Leong S.A."/>
            <person name="Iwama H."/>
            <person name="Gojobori T."/>
            <person name="Itoh T."/>
            <person name="Niimura Y."/>
            <person name="Fujii Y."/>
            <person name="Habara T."/>
            <person name="Sakai H."/>
            <person name="Sato Y."/>
            <person name="Wilson G."/>
            <person name="Kumar K."/>
            <person name="McCouch S."/>
            <person name="Juretic N."/>
            <person name="Hoen D."/>
            <person name="Wright S."/>
            <person name="Bruskiewich R."/>
            <person name="Bureau T."/>
            <person name="Miyao A."/>
            <person name="Hirochika H."/>
            <person name="Nishikawa T."/>
            <person name="Kadowaki K."/>
            <person name="Sugiura M."/>
            <person name="Burr B."/>
            <person name="Sasaki T."/>
        </authorList>
    </citation>
    <scope>NUCLEOTIDE SEQUENCE [LARGE SCALE GENOMIC DNA]</scope>
    <source>
        <strain evidence="3">cv. Nipponbare</strain>
    </source>
</reference>
<evidence type="ECO:0000313" key="2">
    <source>
        <dbReference type="EMBL" id="BAH91325.1"/>
    </source>
</evidence>
<accession>C7IXC5</accession>
<evidence type="ECO:0000256" key="1">
    <source>
        <dbReference type="SAM" id="MobiDB-lite"/>
    </source>
</evidence>
<feature type="compositionally biased region" description="Basic and acidic residues" evidence="1">
    <location>
        <begin position="121"/>
        <end position="149"/>
    </location>
</feature>
<dbReference type="EMBL" id="AP008207">
    <property type="protein sequence ID" value="BAH91325.1"/>
    <property type="molecule type" value="Genomic_DNA"/>
</dbReference>
<reference evidence="3" key="2">
    <citation type="journal article" date="2008" name="Nucleic Acids Res.">
        <title>The rice annotation project database (RAP-DB): 2008 update.</title>
        <authorList>
            <consortium name="The rice annotation project (RAP)"/>
        </authorList>
    </citation>
    <scope>GENOME REANNOTATION</scope>
    <source>
        <strain evidence="3">cv. Nipponbare</strain>
    </source>
</reference>
<feature type="compositionally biased region" description="Polar residues" evidence="1">
    <location>
        <begin position="95"/>
        <end position="104"/>
    </location>
</feature>
<feature type="region of interest" description="Disordered" evidence="1">
    <location>
        <begin position="49"/>
        <end position="158"/>
    </location>
</feature>
<dbReference type="AlphaFoldDB" id="C7IXC5"/>
<organism evidence="2 3">
    <name type="scientific">Oryza sativa subsp. japonica</name>
    <name type="common">Rice</name>
    <dbReference type="NCBI Taxonomy" id="39947"/>
    <lineage>
        <taxon>Eukaryota</taxon>
        <taxon>Viridiplantae</taxon>
        <taxon>Streptophyta</taxon>
        <taxon>Embryophyta</taxon>
        <taxon>Tracheophyta</taxon>
        <taxon>Spermatophyta</taxon>
        <taxon>Magnoliopsida</taxon>
        <taxon>Liliopsida</taxon>
        <taxon>Poales</taxon>
        <taxon>Poaceae</taxon>
        <taxon>BOP clade</taxon>
        <taxon>Oryzoideae</taxon>
        <taxon>Oryzeae</taxon>
        <taxon>Oryzinae</taxon>
        <taxon>Oryza</taxon>
        <taxon>Oryza sativa</taxon>
    </lineage>
</organism>
<feature type="compositionally biased region" description="Basic and acidic residues" evidence="1">
    <location>
        <begin position="49"/>
        <end position="68"/>
    </location>
</feature>
<sequence length="158" mass="18042">MITTSTTFSLLGKLPCLAIATRSRTHRARRGQDPGRFLVQWHHANQCRGGERLERRGQHAPRADRHEASPVPLAVPRKRPDPGDRPGGALRRADSSTSNNSSEAWTGMRSTPPLPICRRLHREERRKEEIKEKRKRREEIRQDDVRTIEGSKVNGFVS</sequence>